<organism evidence="3 4">
    <name type="scientific">Nothobranchius furzeri</name>
    <name type="common">Turquoise killifish</name>
    <dbReference type="NCBI Taxonomy" id="105023"/>
    <lineage>
        <taxon>Eukaryota</taxon>
        <taxon>Metazoa</taxon>
        <taxon>Chordata</taxon>
        <taxon>Craniata</taxon>
        <taxon>Vertebrata</taxon>
        <taxon>Euteleostomi</taxon>
        <taxon>Actinopterygii</taxon>
        <taxon>Neopterygii</taxon>
        <taxon>Teleostei</taxon>
        <taxon>Neoteleostei</taxon>
        <taxon>Acanthomorphata</taxon>
        <taxon>Ovalentaria</taxon>
        <taxon>Atherinomorphae</taxon>
        <taxon>Cyprinodontiformes</taxon>
        <taxon>Nothobranchiidae</taxon>
        <taxon>Nothobranchius</taxon>
    </lineage>
</organism>
<dbReference type="GO" id="GO:0045177">
    <property type="term" value="C:apical part of cell"/>
    <property type="evidence" value="ECO:0007669"/>
    <property type="project" value="TreeGrafter"/>
</dbReference>
<comment type="caution">
    <text evidence="3">The sequence shown here is derived from an EMBL/GenBank/DDBJ whole genome shotgun (WGS) entry which is preliminary data.</text>
</comment>
<proteinExistence type="predicted"/>
<evidence type="ECO:0000313" key="4">
    <source>
        <dbReference type="Proteomes" id="UP000822369"/>
    </source>
</evidence>
<evidence type="ECO:0000259" key="2">
    <source>
        <dbReference type="PROSITE" id="PS50106"/>
    </source>
</evidence>
<reference evidence="3" key="1">
    <citation type="submission" date="2020-03" db="EMBL/GenBank/DDBJ databases">
        <title>Intra-Species Differences in Population Size shape Life History and Genome Evolution.</title>
        <authorList>
            <person name="Willemsen D."/>
            <person name="Cui R."/>
            <person name="Valenzano D.R."/>
        </authorList>
    </citation>
    <scope>NUCLEOTIDE SEQUENCE</scope>
    <source>
        <strain evidence="3">GRZ</strain>
        <tissue evidence="3">Whole</tissue>
    </source>
</reference>
<protein>
    <submittedName>
        <fullName evidence="3">InaD-like protein</fullName>
    </submittedName>
</protein>
<dbReference type="InterPro" id="IPR036034">
    <property type="entry name" value="PDZ_sf"/>
</dbReference>
<dbReference type="EMBL" id="JAAVVJ010000017">
    <property type="protein sequence ID" value="KAF7203488.1"/>
    <property type="molecule type" value="Genomic_DNA"/>
</dbReference>
<feature type="domain" description="PDZ" evidence="2">
    <location>
        <begin position="20"/>
        <end position="67"/>
    </location>
</feature>
<dbReference type="SUPFAM" id="SSF50156">
    <property type="entry name" value="PDZ domain-like"/>
    <property type="match status" value="1"/>
</dbReference>
<sequence length="120" mass="12884">MTRFSSLIFQDPLDPGGCVMVIRSLVPGGSAERHGGLLPGDLLVSVNSTQLDSLTLAQAVEVLKSAPPGTVHLGIRKPLVAEPSETSREDLQLSTSPKVTRNQLNKPRPKSRPDQTFRSS</sequence>
<dbReference type="InterPro" id="IPR041489">
    <property type="entry name" value="PDZ_6"/>
</dbReference>
<dbReference type="PANTHER" id="PTHR19964">
    <property type="entry name" value="MULTIPLE PDZ DOMAIN PROTEIN"/>
    <property type="match status" value="1"/>
</dbReference>
<feature type="region of interest" description="Disordered" evidence="1">
    <location>
        <begin position="82"/>
        <end position="120"/>
    </location>
</feature>
<dbReference type="InterPro" id="IPR001478">
    <property type="entry name" value="PDZ"/>
</dbReference>
<dbReference type="Pfam" id="PF17820">
    <property type="entry name" value="PDZ_6"/>
    <property type="match status" value="1"/>
</dbReference>
<name>A0A9D2XKP0_NOTFU</name>
<dbReference type="KEGG" id="nfu:107372465"/>
<dbReference type="GO" id="GO:0120192">
    <property type="term" value="P:tight junction assembly"/>
    <property type="evidence" value="ECO:0007669"/>
    <property type="project" value="TreeGrafter"/>
</dbReference>
<dbReference type="PANTHER" id="PTHR19964:SF11">
    <property type="entry name" value="INAD-LIKE PROTEIN"/>
    <property type="match status" value="1"/>
</dbReference>
<evidence type="ECO:0000313" key="3">
    <source>
        <dbReference type="EMBL" id="KAF7203488.1"/>
    </source>
</evidence>
<dbReference type="GO" id="GO:0005737">
    <property type="term" value="C:cytoplasm"/>
    <property type="evidence" value="ECO:0007669"/>
    <property type="project" value="TreeGrafter"/>
</dbReference>
<accession>A0A9D2XKP0</accession>
<feature type="compositionally biased region" description="Basic and acidic residues" evidence="1">
    <location>
        <begin position="111"/>
        <end position="120"/>
    </location>
</feature>
<gene>
    <name evidence="3" type="ORF">G4P62_019224</name>
</gene>
<dbReference type="Proteomes" id="UP000822369">
    <property type="component" value="Chromosome 17"/>
</dbReference>
<dbReference type="GO" id="GO:0005923">
    <property type="term" value="C:bicellular tight junction"/>
    <property type="evidence" value="ECO:0007669"/>
    <property type="project" value="TreeGrafter"/>
</dbReference>
<dbReference type="GO" id="GO:0005886">
    <property type="term" value="C:plasma membrane"/>
    <property type="evidence" value="ECO:0007669"/>
    <property type="project" value="TreeGrafter"/>
</dbReference>
<dbReference type="Gene3D" id="2.30.42.10">
    <property type="match status" value="1"/>
</dbReference>
<dbReference type="PROSITE" id="PS50106">
    <property type="entry name" value="PDZ"/>
    <property type="match status" value="1"/>
</dbReference>
<dbReference type="OMA" id="MYISHDN"/>
<dbReference type="AlphaFoldDB" id="A0A9D2XKP0"/>
<dbReference type="InterPro" id="IPR051342">
    <property type="entry name" value="PDZ_scaffold"/>
</dbReference>
<dbReference type="SMART" id="SM00228">
    <property type="entry name" value="PDZ"/>
    <property type="match status" value="1"/>
</dbReference>
<feature type="compositionally biased region" description="Polar residues" evidence="1">
    <location>
        <begin position="92"/>
        <end position="105"/>
    </location>
</feature>
<evidence type="ECO:0000256" key="1">
    <source>
        <dbReference type="SAM" id="MobiDB-lite"/>
    </source>
</evidence>